<evidence type="ECO:0000256" key="12">
    <source>
        <dbReference type="ARBA" id="ARBA00023136"/>
    </source>
</evidence>
<feature type="domain" description="PAC" evidence="15">
    <location>
        <begin position="538"/>
        <end position="591"/>
    </location>
</feature>
<evidence type="ECO:0000259" key="15">
    <source>
        <dbReference type="PROSITE" id="PS50113"/>
    </source>
</evidence>
<feature type="domain" description="Histidine kinase" evidence="13">
    <location>
        <begin position="595"/>
        <end position="815"/>
    </location>
</feature>
<dbReference type="Pfam" id="PF13426">
    <property type="entry name" value="PAS_9"/>
    <property type="match status" value="1"/>
</dbReference>
<dbReference type="Gene3D" id="6.10.340.10">
    <property type="match status" value="1"/>
</dbReference>
<dbReference type="Pfam" id="PF02518">
    <property type="entry name" value="HATPase_c"/>
    <property type="match status" value="1"/>
</dbReference>
<evidence type="ECO:0000256" key="4">
    <source>
        <dbReference type="ARBA" id="ARBA00022553"/>
    </source>
</evidence>
<keyword evidence="5" id="KW-0808">Transferase</keyword>
<dbReference type="PANTHER" id="PTHR42878:SF7">
    <property type="entry name" value="SENSOR HISTIDINE KINASE GLRK"/>
    <property type="match status" value="1"/>
</dbReference>
<dbReference type="InterPro" id="IPR036890">
    <property type="entry name" value="HATPase_C_sf"/>
</dbReference>
<proteinExistence type="predicted"/>
<dbReference type="SMART" id="SM00387">
    <property type="entry name" value="HATPase_c"/>
    <property type="match status" value="1"/>
</dbReference>
<dbReference type="Gene3D" id="1.10.287.130">
    <property type="match status" value="1"/>
</dbReference>
<dbReference type="SUPFAM" id="SSF47384">
    <property type="entry name" value="Homodimeric domain of signal transducing histidine kinase"/>
    <property type="match status" value="1"/>
</dbReference>
<feature type="domain" description="HAMP" evidence="16">
    <location>
        <begin position="293"/>
        <end position="345"/>
    </location>
</feature>
<dbReference type="PROSITE" id="PS50113">
    <property type="entry name" value="PAC"/>
    <property type="match status" value="1"/>
</dbReference>
<keyword evidence="18" id="KW-1185">Reference proteome</keyword>
<evidence type="ECO:0000259" key="14">
    <source>
        <dbReference type="PROSITE" id="PS50112"/>
    </source>
</evidence>
<name>A0A1M6LP62_MALRU</name>
<gene>
    <name evidence="17" type="ORF">SAMN02745165_03031</name>
</gene>
<dbReference type="GO" id="GO:0016020">
    <property type="term" value="C:membrane"/>
    <property type="evidence" value="ECO:0007669"/>
    <property type="project" value="UniProtKB-SubCell"/>
</dbReference>
<evidence type="ECO:0000259" key="16">
    <source>
        <dbReference type="PROSITE" id="PS50885"/>
    </source>
</evidence>
<dbReference type="Gene3D" id="3.30.450.20">
    <property type="entry name" value="PAS domain"/>
    <property type="match status" value="2"/>
</dbReference>
<dbReference type="SUPFAM" id="SSF55874">
    <property type="entry name" value="ATPase domain of HSP90 chaperone/DNA topoisomerase II/histidine kinase"/>
    <property type="match status" value="1"/>
</dbReference>
<evidence type="ECO:0000256" key="6">
    <source>
        <dbReference type="ARBA" id="ARBA00022692"/>
    </source>
</evidence>
<dbReference type="STRING" id="1122189.SAMN02745165_03031"/>
<dbReference type="InterPro" id="IPR005467">
    <property type="entry name" value="His_kinase_dom"/>
</dbReference>
<dbReference type="PROSITE" id="PS50112">
    <property type="entry name" value="PAS"/>
    <property type="match status" value="2"/>
</dbReference>
<feature type="domain" description="PAS" evidence="14">
    <location>
        <begin position="346"/>
        <end position="416"/>
    </location>
</feature>
<evidence type="ECO:0000256" key="9">
    <source>
        <dbReference type="ARBA" id="ARBA00022840"/>
    </source>
</evidence>
<keyword evidence="8" id="KW-0418">Kinase</keyword>
<evidence type="ECO:0000256" key="8">
    <source>
        <dbReference type="ARBA" id="ARBA00022777"/>
    </source>
</evidence>
<dbReference type="Pfam" id="PF00672">
    <property type="entry name" value="HAMP"/>
    <property type="match status" value="1"/>
</dbReference>
<comment type="catalytic activity">
    <reaction evidence="1">
        <text>ATP + protein L-histidine = ADP + protein N-phospho-L-histidine.</text>
        <dbReference type="EC" id="2.7.13.3"/>
    </reaction>
</comment>
<dbReference type="InterPro" id="IPR000014">
    <property type="entry name" value="PAS"/>
</dbReference>
<evidence type="ECO:0000256" key="1">
    <source>
        <dbReference type="ARBA" id="ARBA00000085"/>
    </source>
</evidence>
<dbReference type="CDD" id="cd06225">
    <property type="entry name" value="HAMP"/>
    <property type="match status" value="1"/>
</dbReference>
<dbReference type="NCBIfam" id="TIGR00229">
    <property type="entry name" value="sensory_box"/>
    <property type="match status" value="1"/>
</dbReference>
<dbReference type="InterPro" id="IPR004358">
    <property type="entry name" value="Sig_transdc_His_kin-like_C"/>
</dbReference>
<dbReference type="SMART" id="SM00388">
    <property type="entry name" value="HisKA"/>
    <property type="match status" value="1"/>
</dbReference>
<dbReference type="Proteomes" id="UP000184171">
    <property type="component" value="Unassembled WGS sequence"/>
</dbReference>
<dbReference type="AlphaFoldDB" id="A0A1M6LP62"/>
<keyword evidence="12" id="KW-0472">Membrane</keyword>
<evidence type="ECO:0000256" key="7">
    <source>
        <dbReference type="ARBA" id="ARBA00022741"/>
    </source>
</evidence>
<dbReference type="InterPro" id="IPR003594">
    <property type="entry name" value="HATPase_dom"/>
</dbReference>
<dbReference type="Pfam" id="PF00512">
    <property type="entry name" value="HisKA"/>
    <property type="match status" value="1"/>
</dbReference>
<evidence type="ECO:0000256" key="11">
    <source>
        <dbReference type="ARBA" id="ARBA00023012"/>
    </source>
</evidence>
<reference evidence="17 18" key="1">
    <citation type="submission" date="2016-11" db="EMBL/GenBank/DDBJ databases">
        <authorList>
            <person name="Jaros S."/>
            <person name="Januszkiewicz K."/>
            <person name="Wedrychowicz H."/>
        </authorList>
    </citation>
    <scope>NUCLEOTIDE SEQUENCE [LARGE SCALE GENOMIC DNA]</scope>
    <source>
        <strain evidence="17 18">DSM 5091</strain>
    </source>
</reference>
<dbReference type="PRINTS" id="PR00344">
    <property type="entry name" value="BCTRLSENSOR"/>
</dbReference>
<sequence>MFSIRHRLLILQCATVLATTIFLGALSYSLFIPVVFKLQQQGLQHVSREASKDISIYLQNLSEQLESLDLEGFHQKYGDLPLEELFVRHFSNLSDSFPLISYLDKDNNETVRLVNSRPSEYFFDLKKNPLVKAAVAEPNKVQIGLTRSAPGFDHPSLQLAISKVGYFGDEFFGTLLITIPTAELQEIMKAIPIHREQGYISLVDERQVLLSENEGPLFKKLSSPIPEEPGRFLFLGEDMFIAAQPVEHTSWQVVSALPYSVFSNELQNLKIMAGLTCLMVTLLSVGLSTRLVRHLTRNIELLVDHIEKIGAGDYDHHVELYQDQDFEKLGEAINTMTQDLARHRNSQESLQQIQESIIDPLLIADQQGHIKQVNHATMELLGCEERNLIGKPLADLFPDPPELLTEASFASALLRKRVNNVETYVEGCNGKRIAVLFSSSPVPGRNIEMGIVGIMKNIDELVNARIAREHALREAEDAHRRIDALLKSVADGLIVTNLSGRVLMHNQPAEELLGDQESPNFQRLLQALPEASTSCQMRPFDISIPADNNSKCRIVQVHSSPVLDHRGSHTGMVSMLRDVTRERALEQIKNEFFNTAANELTSPLTSIVGYSELLLDREIEGNFSYDQKRDFVEEILSRSESLAKIIDDLHNISRLESGQQIPLEQQALDPKPLLEKIVRQTQNLNSNRRFEVELESTGEMQVMLDERQMQKVMENLLSNAIKFSPETSPIKIVGRVENNDYEVKIIDQGIGMSQFQLERIFDKFYRSDNNTAPKVGIGIGMSIVQQIIESHQGSIQVESQPNSGTTVTLLLPLVNA</sequence>
<dbReference type="CDD" id="cd00082">
    <property type="entry name" value="HisKA"/>
    <property type="match status" value="1"/>
</dbReference>
<dbReference type="PROSITE" id="PS50885">
    <property type="entry name" value="HAMP"/>
    <property type="match status" value="1"/>
</dbReference>
<dbReference type="PANTHER" id="PTHR42878">
    <property type="entry name" value="TWO-COMPONENT HISTIDINE KINASE"/>
    <property type="match status" value="1"/>
</dbReference>
<dbReference type="GO" id="GO:0000156">
    <property type="term" value="F:phosphorelay response regulator activity"/>
    <property type="evidence" value="ECO:0007669"/>
    <property type="project" value="TreeGrafter"/>
</dbReference>
<evidence type="ECO:0000256" key="5">
    <source>
        <dbReference type="ARBA" id="ARBA00022679"/>
    </source>
</evidence>
<dbReference type="InterPro" id="IPR036097">
    <property type="entry name" value="HisK_dim/P_sf"/>
</dbReference>
<keyword evidence="9" id="KW-0067">ATP-binding</keyword>
<dbReference type="GO" id="GO:0000155">
    <property type="term" value="F:phosphorelay sensor kinase activity"/>
    <property type="evidence" value="ECO:0007669"/>
    <property type="project" value="InterPro"/>
</dbReference>
<dbReference type="Pfam" id="PF13188">
    <property type="entry name" value="PAS_8"/>
    <property type="match status" value="1"/>
</dbReference>
<dbReference type="EC" id="2.7.13.3" evidence="3"/>
<dbReference type="PROSITE" id="PS50109">
    <property type="entry name" value="HIS_KIN"/>
    <property type="match status" value="1"/>
</dbReference>
<protein>
    <recommendedName>
        <fullName evidence="3">histidine kinase</fullName>
        <ecNumber evidence="3">2.7.13.3</ecNumber>
    </recommendedName>
</protein>
<evidence type="ECO:0000256" key="2">
    <source>
        <dbReference type="ARBA" id="ARBA00004141"/>
    </source>
</evidence>
<dbReference type="InterPro" id="IPR003661">
    <property type="entry name" value="HisK_dim/P_dom"/>
</dbReference>
<keyword evidence="4" id="KW-0597">Phosphoprotein</keyword>
<dbReference type="OrthoDB" id="5342753at2"/>
<evidence type="ECO:0000313" key="17">
    <source>
        <dbReference type="EMBL" id="SHJ72978.1"/>
    </source>
</evidence>
<dbReference type="SMART" id="SM00304">
    <property type="entry name" value="HAMP"/>
    <property type="match status" value="1"/>
</dbReference>
<evidence type="ECO:0000259" key="13">
    <source>
        <dbReference type="PROSITE" id="PS50109"/>
    </source>
</evidence>
<organism evidence="17 18">
    <name type="scientific">Malonomonas rubra DSM 5091</name>
    <dbReference type="NCBI Taxonomy" id="1122189"/>
    <lineage>
        <taxon>Bacteria</taxon>
        <taxon>Pseudomonadati</taxon>
        <taxon>Thermodesulfobacteriota</taxon>
        <taxon>Desulfuromonadia</taxon>
        <taxon>Desulfuromonadales</taxon>
        <taxon>Geopsychrobacteraceae</taxon>
        <taxon>Malonomonas</taxon>
    </lineage>
</organism>
<dbReference type="InterPro" id="IPR050351">
    <property type="entry name" value="BphY/WalK/GraS-like"/>
</dbReference>
<dbReference type="SUPFAM" id="SSF158472">
    <property type="entry name" value="HAMP domain-like"/>
    <property type="match status" value="1"/>
</dbReference>
<dbReference type="FunFam" id="3.30.565.10:FF:000006">
    <property type="entry name" value="Sensor histidine kinase WalK"/>
    <property type="match status" value="1"/>
</dbReference>
<evidence type="ECO:0000313" key="18">
    <source>
        <dbReference type="Proteomes" id="UP000184171"/>
    </source>
</evidence>
<keyword evidence="6" id="KW-0812">Transmembrane</keyword>
<dbReference type="Gene3D" id="3.30.565.10">
    <property type="entry name" value="Histidine kinase-like ATPase, C-terminal domain"/>
    <property type="match status" value="1"/>
</dbReference>
<keyword evidence="7" id="KW-0547">Nucleotide-binding</keyword>
<dbReference type="InterPro" id="IPR035965">
    <property type="entry name" value="PAS-like_dom_sf"/>
</dbReference>
<accession>A0A1M6LP62</accession>
<keyword evidence="11" id="KW-0902">Two-component regulatory system</keyword>
<evidence type="ECO:0000256" key="3">
    <source>
        <dbReference type="ARBA" id="ARBA00012438"/>
    </source>
</evidence>
<dbReference type="GO" id="GO:0007234">
    <property type="term" value="P:osmosensory signaling via phosphorelay pathway"/>
    <property type="evidence" value="ECO:0007669"/>
    <property type="project" value="TreeGrafter"/>
</dbReference>
<feature type="domain" description="PAS" evidence="14">
    <location>
        <begin position="478"/>
        <end position="514"/>
    </location>
</feature>
<dbReference type="RefSeq" id="WP_072909580.1">
    <property type="nucleotide sequence ID" value="NZ_FQZT01000014.1"/>
</dbReference>
<dbReference type="GO" id="GO:0030295">
    <property type="term" value="F:protein kinase activator activity"/>
    <property type="evidence" value="ECO:0007669"/>
    <property type="project" value="TreeGrafter"/>
</dbReference>
<dbReference type="InterPro" id="IPR000700">
    <property type="entry name" value="PAS-assoc_C"/>
</dbReference>
<dbReference type="CDD" id="cd00130">
    <property type="entry name" value="PAS"/>
    <property type="match status" value="2"/>
</dbReference>
<dbReference type="SMART" id="SM00091">
    <property type="entry name" value="PAS"/>
    <property type="match status" value="2"/>
</dbReference>
<evidence type="ECO:0000256" key="10">
    <source>
        <dbReference type="ARBA" id="ARBA00022989"/>
    </source>
</evidence>
<dbReference type="SUPFAM" id="SSF55785">
    <property type="entry name" value="PYP-like sensor domain (PAS domain)"/>
    <property type="match status" value="2"/>
</dbReference>
<dbReference type="InterPro" id="IPR003660">
    <property type="entry name" value="HAMP_dom"/>
</dbReference>
<dbReference type="EMBL" id="FQZT01000014">
    <property type="protein sequence ID" value="SHJ72978.1"/>
    <property type="molecule type" value="Genomic_DNA"/>
</dbReference>
<comment type="subcellular location">
    <subcellularLocation>
        <location evidence="2">Membrane</location>
        <topology evidence="2">Multi-pass membrane protein</topology>
    </subcellularLocation>
</comment>
<keyword evidence="10" id="KW-1133">Transmembrane helix</keyword>